<sequence>MEQRYKGKSVVITGAGSGIGRASAMRFAQEGASVLATDLNADTAAQTAQTIVDAGGKAISLKVDAGVEVDIRTMIECTMDAHGRIDVLFNNAVNTGANKGKPDKDFLNFDPERFWAIVKVNVLGGVLACKYAIPHMLKQGGGNILWTSSTSSLGGDASQFSYGASKSMVNWYAQTMAATFGKQGIRSNCILPGVIQTPAMKGWANEAMNTAFLDINSSTRLGEPEDVAALAAFLCSDEAHYINGVLMPCDGGMSCGIPHLQIVRNLLKAAG</sequence>
<gene>
    <name evidence="3" type="ORF">SNE35_26700</name>
</gene>
<organism evidence="3 4">
    <name type="scientific">Roseateles agri</name>
    <dbReference type="NCBI Taxonomy" id="3098619"/>
    <lineage>
        <taxon>Bacteria</taxon>
        <taxon>Pseudomonadati</taxon>
        <taxon>Pseudomonadota</taxon>
        <taxon>Betaproteobacteria</taxon>
        <taxon>Burkholderiales</taxon>
        <taxon>Sphaerotilaceae</taxon>
        <taxon>Roseateles</taxon>
    </lineage>
</organism>
<comment type="caution">
    <text evidence="3">The sequence shown here is derived from an EMBL/GenBank/DDBJ whole genome shotgun (WGS) entry which is preliminary data.</text>
</comment>
<dbReference type="PRINTS" id="PR00081">
    <property type="entry name" value="GDHRDH"/>
</dbReference>
<name>A0ABU5DP77_9BURK</name>
<evidence type="ECO:0000313" key="4">
    <source>
        <dbReference type="Proteomes" id="UP001285263"/>
    </source>
</evidence>
<reference evidence="3 4" key="1">
    <citation type="submission" date="2023-11" db="EMBL/GenBank/DDBJ databases">
        <title>Paucibacter sp. nov., isolated from fresh soil in Korea.</title>
        <authorList>
            <person name="Le N.T.T."/>
        </authorList>
    </citation>
    <scope>NUCLEOTIDE SEQUENCE [LARGE SCALE GENOMIC DNA]</scope>
    <source>
        <strain evidence="3 4">R3-3</strain>
    </source>
</reference>
<evidence type="ECO:0000256" key="2">
    <source>
        <dbReference type="ARBA" id="ARBA00023002"/>
    </source>
</evidence>
<dbReference type="RefSeq" id="WP_320426080.1">
    <property type="nucleotide sequence ID" value="NZ_JAXCLA010000009.1"/>
</dbReference>
<comment type="similarity">
    <text evidence="1">Belongs to the short-chain dehydrogenases/reductases (SDR) family.</text>
</comment>
<proteinExistence type="inferred from homology"/>
<dbReference type="PANTHER" id="PTHR24321">
    <property type="entry name" value="DEHYDROGENASES, SHORT CHAIN"/>
    <property type="match status" value="1"/>
</dbReference>
<evidence type="ECO:0000256" key="1">
    <source>
        <dbReference type="ARBA" id="ARBA00006484"/>
    </source>
</evidence>
<dbReference type="InterPro" id="IPR036291">
    <property type="entry name" value="NAD(P)-bd_dom_sf"/>
</dbReference>
<dbReference type="Gene3D" id="3.40.50.720">
    <property type="entry name" value="NAD(P)-binding Rossmann-like Domain"/>
    <property type="match status" value="1"/>
</dbReference>
<dbReference type="PANTHER" id="PTHR24321:SF8">
    <property type="entry name" value="ESTRADIOL 17-BETA-DEHYDROGENASE 8-RELATED"/>
    <property type="match status" value="1"/>
</dbReference>
<keyword evidence="2" id="KW-0560">Oxidoreductase</keyword>
<evidence type="ECO:0000313" key="3">
    <source>
        <dbReference type="EMBL" id="MDY0748118.1"/>
    </source>
</evidence>
<dbReference type="EMBL" id="JAXCLA010000009">
    <property type="protein sequence ID" value="MDY0748118.1"/>
    <property type="molecule type" value="Genomic_DNA"/>
</dbReference>
<protein>
    <submittedName>
        <fullName evidence="3">SDR family oxidoreductase</fullName>
    </submittedName>
</protein>
<dbReference type="InterPro" id="IPR002347">
    <property type="entry name" value="SDR_fam"/>
</dbReference>
<dbReference type="Pfam" id="PF13561">
    <property type="entry name" value="adh_short_C2"/>
    <property type="match status" value="1"/>
</dbReference>
<keyword evidence="4" id="KW-1185">Reference proteome</keyword>
<accession>A0ABU5DP77</accession>
<dbReference type="CDD" id="cd05233">
    <property type="entry name" value="SDR_c"/>
    <property type="match status" value="1"/>
</dbReference>
<dbReference type="Proteomes" id="UP001285263">
    <property type="component" value="Unassembled WGS sequence"/>
</dbReference>
<dbReference type="SUPFAM" id="SSF51735">
    <property type="entry name" value="NAD(P)-binding Rossmann-fold domains"/>
    <property type="match status" value="1"/>
</dbReference>